<dbReference type="AlphaFoldDB" id="A0A9Q0HL30"/>
<evidence type="ECO:0000256" key="1">
    <source>
        <dbReference type="ARBA" id="ARBA00022860"/>
    </source>
</evidence>
<keyword evidence="1" id="KW-0112">Calmodulin-binding</keyword>
<organism evidence="6 7">
    <name type="scientific">Rhynchospora breviuscula</name>
    <dbReference type="NCBI Taxonomy" id="2022672"/>
    <lineage>
        <taxon>Eukaryota</taxon>
        <taxon>Viridiplantae</taxon>
        <taxon>Streptophyta</taxon>
        <taxon>Embryophyta</taxon>
        <taxon>Tracheophyta</taxon>
        <taxon>Spermatophyta</taxon>
        <taxon>Magnoliopsida</taxon>
        <taxon>Liliopsida</taxon>
        <taxon>Poales</taxon>
        <taxon>Cyperaceae</taxon>
        <taxon>Cyperoideae</taxon>
        <taxon>Rhynchosporeae</taxon>
        <taxon>Rhynchospora</taxon>
    </lineage>
</organism>
<dbReference type="InterPro" id="IPR025064">
    <property type="entry name" value="DUF4005"/>
</dbReference>
<dbReference type="PROSITE" id="PS50096">
    <property type="entry name" value="IQ"/>
    <property type="match status" value="3"/>
</dbReference>
<dbReference type="InterPro" id="IPR000048">
    <property type="entry name" value="IQ_motif_EF-hand-BS"/>
</dbReference>
<accession>A0A9Q0HL30</accession>
<evidence type="ECO:0000256" key="4">
    <source>
        <dbReference type="SAM" id="MobiDB-lite"/>
    </source>
</evidence>
<evidence type="ECO:0000256" key="3">
    <source>
        <dbReference type="ARBA" id="ARBA00024378"/>
    </source>
</evidence>
<dbReference type="Pfam" id="PF00612">
    <property type="entry name" value="IQ"/>
    <property type="match status" value="3"/>
</dbReference>
<feature type="domain" description="DUF4005" evidence="5">
    <location>
        <begin position="467"/>
        <end position="539"/>
    </location>
</feature>
<feature type="region of interest" description="Disordered" evidence="4">
    <location>
        <begin position="247"/>
        <end position="346"/>
    </location>
</feature>
<feature type="region of interest" description="Disordered" evidence="4">
    <location>
        <begin position="16"/>
        <end position="90"/>
    </location>
</feature>
<sequence length="570" mass="62758">MGKSPAKWIKTVLFGKKSSRSNSTKKAANEKVNTGGKGPAFTETSPVISDPVLVTAHSNGAPNPAGAKEENSSTRADAPVSPLATQGPDTQRVVELDTSENLEEKIREEKAAVKAQAAFRGYLARRAFKALKGIIRLQALIRGHLVRRQAVVSLRTMYAIVRFQALVRGYRVRRIDNGLVTCTKFQFTKSCSDTWREYASANAFACKLLSYNIKVEPLHFQYDEQDPNSVLAWLSLWTGVKPWRPACQPKKTTDAKPVTRKSSYAMETESGKLKRNARRNPANANNESSQTSAGMNSTRNSKKFSALPSESAQESSPLTELEKVKRSLRKVSSSVQDSSADIEAERTSISLPGTNNLDLTNGNHLEKAKKHSAGALTCTLLEIKPKRDAVVPTEIQTKKERETTEIIQNESMPEIEGQIDNLMEDIASPAEEKPLEEVTVSKEETPLSIENCKTTKRRSSLSIKPEYTDTNNILVQNNSPTVPSYMAMTQSAKTKLRGQASPRSGSDQGSAEKNGSTRRHSLPTSTNNGKLSSHSPRTQRPIHAKGAAKNDKSMHSSRDGTDRPIVEWRR</sequence>
<evidence type="ECO:0000256" key="2">
    <source>
        <dbReference type="ARBA" id="ARBA00024341"/>
    </source>
</evidence>
<dbReference type="PANTHER" id="PTHR32295:SF281">
    <property type="entry name" value="PROTEIN IQ-DOMAIN 31"/>
    <property type="match status" value="1"/>
</dbReference>
<comment type="caution">
    <text evidence="6">The sequence shown here is derived from an EMBL/GenBank/DDBJ whole genome shotgun (WGS) entry which is preliminary data.</text>
</comment>
<gene>
    <name evidence="6" type="ORF">LUZ63_013585</name>
</gene>
<feature type="compositionally biased region" description="Polar residues" evidence="4">
    <location>
        <begin position="287"/>
        <end position="299"/>
    </location>
</feature>
<dbReference type="SMART" id="SM00015">
    <property type="entry name" value="IQ"/>
    <property type="match status" value="3"/>
</dbReference>
<feature type="compositionally biased region" description="Polar residues" evidence="4">
    <location>
        <begin position="522"/>
        <end position="538"/>
    </location>
</feature>
<feature type="compositionally biased region" description="Polar residues" evidence="4">
    <location>
        <begin position="308"/>
        <end position="318"/>
    </location>
</feature>
<dbReference type="OrthoDB" id="1905649at2759"/>
<dbReference type="PANTHER" id="PTHR32295">
    <property type="entry name" value="IQ-DOMAIN 5-RELATED"/>
    <property type="match status" value="1"/>
</dbReference>
<proteinExistence type="inferred from homology"/>
<feature type="compositionally biased region" description="Polar residues" evidence="4">
    <location>
        <begin position="501"/>
        <end position="514"/>
    </location>
</feature>
<evidence type="ECO:0000313" key="7">
    <source>
        <dbReference type="Proteomes" id="UP001151287"/>
    </source>
</evidence>
<feature type="compositionally biased region" description="Basic and acidic residues" evidence="4">
    <location>
        <begin position="548"/>
        <end position="570"/>
    </location>
</feature>
<dbReference type="Pfam" id="PF13178">
    <property type="entry name" value="DUF4005"/>
    <property type="match status" value="1"/>
</dbReference>
<comment type="subunit">
    <text evidence="3">Binds to multiple calmodulin (CaM) in the presence of Ca(2+) and CaM-like proteins.</text>
</comment>
<dbReference type="GO" id="GO:0005516">
    <property type="term" value="F:calmodulin binding"/>
    <property type="evidence" value="ECO:0007669"/>
    <property type="project" value="UniProtKB-KW"/>
</dbReference>
<evidence type="ECO:0000259" key="5">
    <source>
        <dbReference type="Pfam" id="PF13178"/>
    </source>
</evidence>
<dbReference type="Proteomes" id="UP001151287">
    <property type="component" value="Unassembled WGS sequence"/>
</dbReference>
<protein>
    <recommendedName>
        <fullName evidence="5">DUF4005 domain-containing protein</fullName>
    </recommendedName>
</protein>
<dbReference type="CDD" id="cd23767">
    <property type="entry name" value="IQCD"/>
    <property type="match status" value="1"/>
</dbReference>
<reference evidence="6" key="1">
    <citation type="journal article" date="2022" name="Cell">
        <title>Repeat-based holocentromeres influence genome architecture and karyotype evolution.</title>
        <authorList>
            <person name="Hofstatter P.G."/>
            <person name="Thangavel G."/>
            <person name="Lux T."/>
            <person name="Neumann P."/>
            <person name="Vondrak T."/>
            <person name="Novak P."/>
            <person name="Zhang M."/>
            <person name="Costa L."/>
            <person name="Castellani M."/>
            <person name="Scott A."/>
            <person name="Toegelov H."/>
            <person name="Fuchs J."/>
            <person name="Mata-Sucre Y."/>
            <person name="Dias Y."/>
            <person name="Vanzela A.L.L."/>
            <person name="Huettel B."/>
            <person name="Almeida C.C.S."/>
            <person name="Simkova H."/>
            <person name="Souza G."/>
            <person name="Pedrosa-Harand A."/>
            <person name="Macas J."/>
            <person name="Mayer K.F.X."/>
            <person name="Houben A."/>
            <person name="Marques A."/>
        </authorList>
    </citation>
    <scope>NUCLEOTIDE SEQUENCE</scope>
    <source>
        <strain evidence="6">RhyBre1mFocal</strain>
    </source>
</reference>
<feature type="region of interest" description="Disordered" evidence="4">
    <location>
        <begin position="489"/>
        <end position="570"/>
    </location>
</feature>
<dbReference type="EMBL" id="JAMQYH010000004">
    <property type="protein sequence ID" value="KAJ1689430.1"/>
    <property type="molecule type" value="Genomic_DNA"/>
</dbReference>
<keyword evidence="7" id="KW-1185">Reference proteome</keyword>
<name>A0A9Q0HL30_9POAL</name>
<comment type="similarity">
    <text evidence="2">Belongs to the IQD family.</text>
</comment>
<evidence type="ECO:0000313" key="6">
    <source>
        <dbReference type="EMBL" id="KAJ1689430.1"/>
    </source>
</evidence>